<gene>
    <name evidence="8" type="ORF">B8W69_00410</name>
</gene>
<keyword evidence="3" id="KW-0067">ATP-binding</keyword>
<dbReference type="PANTHER" id="PTHR11638:SF18">
    <property type="entry name" value="HEAT SHOCK PROTEIN 104"/>
    <property type="match status" value="1"/>
</dbReference>
<evidence type="ECO:0008006" key="10">
    <source>
        <dbReference type="Google" id="ProtNLM"/>
    </source>
</evidence>
<dbReference type="InterPro" id="IPR004176">
    <property type="entry name" value="Clp_R_N"/>
</dbReference>
<dbReference type="CDD" id="cd00009">
    <property type="entry name" value="AAA"/>
    <property type="match status" value="1"/>
</dbReference>
<reference evidence="8 9" key="1">
    <citation type="submission" date="2017-04" db="EMBL/GenBank/DDBJ databases">
        <title>The new phylogeny of genus Mycobacterium.</title>
        <authorList>
            <person name="Tortoli E."/>
            <person name="Trovato A."/>
            <person name="Cirillo D.M."/>
        </authorList>
    </citation>
    <scope>NUCLEOTIDE SEQUENCE [LARGE SCALE GENOMIC DNA]</scope>
    <source>
        <strain evidence="8 9">DSM 45247</strain>
    </source>
</reference>
<evidence type="ECO:0000259" key="6">
    <source>
        <dbReference type="PROSITE" id="PS50151"/>
    </source>
</evidence>
<dbReference type="SUPFAM" id="SSF52540">
    <property type="entry name" value="P-loop containing nucleoside triphosphate hydrolases"/>
    <property type="match status" value="2"/>
</dbReference>
<dbReference type="InterPro" id="IPR003593">
    <property type="entry name" value="AAA+_ATPase"/>
</dbReference>
<dbReference type="InterPro" id="IPR003959">
    <property type="entry name" value="ATPase_AAA_core"/>
</dbReference>
<feature type="domain" description="UVR" evidence="6">
    <location>
        <begin position="452"/>
        <end position="487"/>
    </location>
</feature>
<comment type="caution">
    <text evidence="8">The sequence shown here is derived from an EMBL/GenBank/DDBJ whole genome shotgun (WGS) entry which is preliminary data.</text>
</comment>
<evidence type="ECO:0000313" key="9">
    <source>
        <dbReference type="Proteomes" id="UP000242320"/>
    </source>
</evidence>
<evidence type="ECO:0000259" key="7">
    <source>
        <dbReference type="PROSITE" id="PS51903"/>
    </source>
</evidence>
<evidence type="ECO:0000256" key="1">
    <source>
        <dbReference type="ARBA" id="ARBA00022737"/>
    </source>
</evidence>
<dbReference type="GO" id="GO:0016887">
    <property type="term" value="F:ATP hydrolysis activity"/>
    <property type="evidence" value="ECO:0007669"/>
    <property type="project" value="InterPro"/>
</dbReference>
<dbReference type="PROSITE" id="PS51903">
    <property type="entry name" value="CLP_R"/>
    <property type="match status" value="1"/>
</dbReference>
<dbReference type="GO" id="GO:0005524">
    <property type="term" value="F:ATP binding"/>
    <property type="evidence" value="ECO:0007669"/>
    <property type="project" value="UniProtKB-KW"/>
</dbReference>
<dbReference type="Pfam" id="PF00004">
    <property type="entry name" value="AAA"/>
    <property type="match status" value="1"/>
</dbReference>
<evidence type="ECO:0000256" key="3">
    <source>
        <dbReference type="ARBA" id="ARBA00022840"/>
    </source>
</evidence>
<dbReference type="Proteomes" id="UP000242320">
    <property type="component" value="Unassembled WGS sequence"/>
</dbReference>
<dbReference type="SMART" id="SM00382">
    <property type="entry name" value="AAA"/>
    <property type="match status" value="2"/>
</dbReference>
<dbReference type="GO" id="GO:0005737">
    <property type="term" value="C:cytoplasm"/>
    <property type="evidence" value="ECO:0007669"/>
    <property type="project" value="TreeGrafter"/>
</dbReference>
<dbReference type="InterPro" id="IPR036628">
    <property type="entry name" value="Clp_N_dom_sf"/>
</dbReference>
<dbReference type="Gene3D" id="1.10.8.60">
    <property type="match status" value="1"/>
</dbReference>
<proteinExistence type="predicted"/>
<dbReference type="EMBL" id="NCXM01000001">
    <property type="protein sequence ID" value="OSC32293.1"/>
    <property type="molecule type" value="Genomic_DNA"/>
</dbReference>
<evidence type="ECO:0000256" key="2">
    <source>
        <dbReference type="ARBA" id="ARBA00022741"/>
    </source>
</evidence>
<dbReference type="InterPro" id="IPR027417">
    <property type="entry name" value="P-loop_NTPase"/>
</dbReference>
<dbReference type="Gene3D" id="3.40.50.300">
    <property type="entry name" value="P-loop containing nucleotide triphosphate hydrolases"/>
    <property type="match status" value="2"/>
</dbReference>
<evidence type="ECO:0000256" key="5">
    <source>
        <dbReference type="SAM" id="MobiDB-lite"/>
    </source>
</evidence>
<dbReference type="InterPro" id="IPR041546">
    <property type="entry name" value="ClpA/ClpB_AAA_lid"/>
</dbReference>
<accession>A0A1X2LFM7</accession>
<dbReference type="AlphaFoldDB" id="A0A1X2LFM7"/>
<dbReference type="Pfam" id="PF02861">
    <property type="entry name" value="Clp_N"/>
    <property type="match status" value="2"/>
</dbReference>
<dbReference type="Pfam" id="PF17871">
    <property type="entry name" value="AAA_lid_9"/>
    <property type="match status" value="1"/>
</dbReference>
<dbReference type="GO" id="GO:0034605">
    <property type="term" value="P:cellular response to heat"/>
    <property type="evidence" value="ECO:0007669"/>
    <property type="project" value="TreeGrafter"/>
</dbReference>
<dbReference type="PANTHER" id="PTHR11638">
    <property type="entry name" value="ATP-DEPENDENT CLP PROTEASE"/>
    <property type="match status" value="1"/>
</dbReference>
<dbReference type="SUPFAM" id="SSF81923">
    <property type="entry name" value="Double Clp-N motif"/>
    <property type="match status" value="2"/>
</dbReference>
<feature type="region of interest" description="Disordered" evidence="5">
    <location>
        <begin position="977"/>
        <end position="1016"/>
    </location>
</feature>
<protein>
    <recommendedName>
        <fullName evidence="10">ATP-dependent Clp protease ATP-binding subunit</fullName>
    </recommendedName>
</protein>
<dbReference type="Gene3D" id="4.10.860.10">
    <property type="entry name" value="UVR domain"/>
    <property type="match status" value="1"/>
</dbReference>
<evidence type="ECO:0000313" key="8">
    <source>
        <dbReference type="EMBL" id="OSC32293.1"/>
    </source>
</evidence>
<dbReference type="Gene3D" id="1.10.1780.10">
    <property type="entry name" value="Clp, N-terminal domain"/>
    <property type="match status" value="1"/>
</dbReference>
<name>A0A1X2LFM7_9MYCO</name>
<sequence length="1016" mass="111831">MFERFNDAARRVVLFAHEEARALNHDHIGTEHILLGLIHEDEGVGAKSLESLGISLEDVRSQVEEIIGEGEEIVDQPEHVVGEGEEIVDGLEEMVGEDEEAPSGRIPFTPRAKKVLELSLREALQLGHSYIGTEHVLLGLIREGEGVAAQVLVKLGAELTRVRQQVIQLLSGYQGNEAAEAGTGGRGDESGSPPNSLVLDQFGRNLTAAAMEGKLHPIIGRQKEIERVMQVLLSLRTKNNPVLIGEPGVGKTAVIEALAQAIVHGQVPETLKGKQLYSLDPRSLEIDSDSKHFEERLKRVFNEVGTRDDIILFIDELHALMGARGAKDAIHAASILEPKLARGELQIIGATTPGEYRNYIEKDAALERRFQPVPVGEPTVRQTIEILKDLRDRYEAHHQVSFTDGACVAAATLADHYINDRFLPSKAIDLIDEAGARMLIWQIRPPGLREFDEKIYEARQEKEAAIDAQDFEKAASMRDREKQLVAERKRYAEEFDFVAEVDDDLIVDVIAEMTDIAADELFTSLPGATHPEVLPEITTDTGHEYRMLNDMPVGSGGDVLCTADLAKKIADIIQVSRYAAPFVMAIDGGWGVGKSSLLEQIGDKLPARHEGVVKLKFNAWTAEGGDALEGLIKSVVLELDPNIVRRWARKIAKRRGVVSLARVSFAIAARFLGLTRLVDDMWAGLHVDAQARNKLREDLHGMLSDWIKQGGKRSNRRTLVVFIDDLDRCTDEVVVRVCEAVKVYLDAPGLIFVIACDLSVIARSAAGRARGAIGEGRTYLEKIVQVSYRVPVPNSKKVNELIKVYGEQSGISQLLDETVVDILAEATERNPRRIKRIINSFVLEHHLDAAWRDAPLNSTLLITAILLQQLYPSLYSVLIDENSGEDPIWDFVDYAIIQAKASNPPSSEDRWWGVVRRTFRKTDLPVPNPASLPVGEGIRIDGLAKSLGVDPDLAANKVLVALLKRIRGSGSRALRRHLRSSPLGTETIAPATDLESGATDDKPLTTPLADTEVHGS</sequence>
<keyword evidence="9" id="KW-1185">Reference proteome</keyword>
<dbReference type="InterPro" id="IPR011646">
    <property type="entry name" value="KAP_P-loop"/>
</dbReference>
<dbReference type="InterPro" id="IPR001943">
    <property type="entry name" value="UVR_dom"/>
</dbReference>
<keyword evidence="2" id="KW-0547">Nucleotide-binding</keyword>
<feature type="domain" description="Clp R" evidence="7">
    <location>
        <begin position="2"/>
        <end position="172"/>
    </location>
</feature>
<dbReference type="Pfam" id="PF07693">
    <property type="entry name" value="KAP_NTPase"/>
    <property type="match status" value="1"/>
</dbReference>
<organism evidence="8 9">
    <name type="scientific">Mycolicibacterium vulneris</name>
    <dbReference type="NCBI Taxonomy" id="547163"/>
    <lineage>
        <taxon>Bacteria</taxon>
        <taxon>Bacillati</taxon>
        <taxon>Actinomycetota</taxon>
        <taxon>Actinomycetes</taxon>
        <taxon>Mycobacteriales</taxon>
        <taxon>Mycobacteriaceae</taxon>
        <taxon>Mycolicibacterium</taxon>
    </lineage>
</organism>
<dbReference type="InterPro" id="IPR050130">
    <property type="entry name" value="ClpA_ClpB"/>
</dbReference>
<dbReference type="OrthoDB" id="9803641at2"/>
<dbReference type="PROSITE" id="PS50151">
    <property type="entry name" value="UVR"/>
    <property type="match status" value="1"/>
</dbReference>
<evidence type="ECO:0000256" key="4">
    <source>
        <dbReference type="PROSITE-ProRule" id="PRU01251"/>
    </source>
</evidence>
<keyword evidence="1 4" id="KW-0677">Repeat</keyword>